<gene>
    <name evidence="1" type="ORF">MACK_000927</name>
</gene>
<protein>
    <submittedName>
        <fullName evidence="1">Uncharacterized protein</fullName>
    </submittedName>
</protein>
<sequence length="499" mass="57621">MEGTHEQLDVVYKDDTGDEINLKLLNIKYIKMFKELLIGIFSEECVTSPEFAEENVGIIEDLISFQDEENHTDNVDFEFVNINEKASKIEDVNEHLVERKNSTEKHDVYSGVKHRCFTTSSESSVDDGDVEFELRSYCKQLRQFVVFDRLNENKNLHSFLTRMNAENVDEYLKRCKVSNYNNLRHLENYLNILYTFSCCGFYTNPDELKRVLDGLYSEYVGLLGGLRGTNETEDTHQSTDDTTFFSGNMNTDDSDMSTGSIKDTNEPKTAINETNSKIGRVEWLGRILALAMLSSCELGLFKDNLKKASDMIETFLFGELFELFMDKSCGKLINSTLFLYSTTQLFENGNDCEMELKYDLILRAISKNEISLELSDLYYLRLAHLFISSRMPELNKKLSKESLSFLSNVVFQDYIREKDLHGLDDIIPSKIKQINSNIEGGLFTIGLYAFTHVSLPNKSVYLLNKPNYYFNSDLSFGKREYMNWMDSFLKTSGWDLIYV</sequence>
<dbReference type="EMBL" id="CP056069">
    <property type="protein sequence ID" value="UKK00853.2"/>
    <property type="molecule type" value="Genomic_DNA"/>
</dbReference>
<evidence type="ECO:0000313" key="2">
    <source>
        <dbReference type="Proteomes" id="UP000244811"/>
    </source>
</evidence>
<dbReference type="Proteomes" id="UP000244811">
    <property type="component" value="Chromosome 1"/>
</dbReference>
<organism evidence="1 2">
    <name type="scientific">Theileria orientalis</name>
    <dbReference type="NCBI Taxonomy" id="68886"/>
    <lineage>
        <taxon>Eukaryota</taxon>
        <taxon>Sar</taxon>
        <taxon>Alveolata</taxon>
        <taxon>Apicomplexa</taxon>
        <taxon>Aconoidasida</taxon>
        <taxon>Piroplasmida</taxon>
        <taxon>Theileriidae</taxon>
        <taxon>Theileria</taxon>
    </lineage>
</organism>
<name>A0A976QUR8_THEOR</name>
<proteinExistence type="predicted"/>
<reference evidence="1" key="1">
    <citation type="submission" date="2022-07" db="EMBL/GenBank/DDBJ databases">
        <title>Evaluation of T. orientalis genome assembly methods using nanopore sequencing and analysis of variation between genomes.</title>
        <authorList>
            <person name="Yam J."/>
            <person name="Micallef M.L."/>
            <person name="Liu M."/>
            <person name="Djordjevic S.P."/>
            <person name="Bogema D.R."/>
            <person name="Jenkins C."/>
        </authorList>
    </citation>
    <scope>NUCLEOTIDE SEQUENCE</scope>
    <source>
        <strain evidence="1">Goon Nure</strain>
    </source>
</reference>
<dbReference type="AlphaFoldDB" id="A0A976QUR8"/>
<evidence type="ECO:0000313" key="1">
    <source>
        <dbReference type="EMBL" id="UKK00853.2"/>
    </source>
</evidence>
<accession>A0A976QUR8</accession>